<gene>
    <name evidence="2" type="ORF">UTRI_05334_B</name>
</gene>
<dbReference type="OrthoDB" id="3364905at2759"/>
<protein>
    <submittedName>
        <fullName evidence="2">Uncharacterized protein</fullName>
    </submittedName>
</protein>
<keyword evidence="3" id="KW-1185">Reference proteome</keyword>
<evidence type="ECO:0000313" key="3">
    <source>
        <dbReference type="Proteomes" id="UP000324022"/>
    </source>
</evidence>
<feature type="compositionally biased region" description="Low complexity" evidence="1">
    <location>
        <begin position="139"/>
        <end position="173"/>
    </location>
</feature>
<feature type="region of interest" description="Disordered" evidence="1">
    <location>
        <begin position="69"/>
        <end position="93"/>
    </location>
</feature>
<feature type="compositionally biased region" description="Polar residues" evidence="1">
    <location>
        <begin position="345"/>
        <end position="355"/>
    </location>
</feature>
<feature type="region of interest" description="Disordered" evidence="1">
    <location>
        <begin position="121"/>
        <end position="173"/>
    </location>
</feature>
<feature type="compositionally biased region" description="Polar residues" evidence="1">
    <location>
        <begin position="327"/>
        <end position="336"/>
    </location>
</feature>
<reference evidence="2 3" key="1">
    <citation type="submission" date="2018-03" db="EMBL/GenBank/DDBJ databases">
        <authorList>
            <person name="Guldener U."/>
        </authorList>
    </citation>
    <scope>NUCLEOTIDE SEQUENCE [LARGE SCALE GENOMIC DNA]</scope>
    <source>
        <strain evidence="2 3">NBRC100155</strain>
    </source>
</reference>
<feature type="region of interest" description="Disordered" evidence="1">
    <location>
        <begin position="311"/>
        <end position="363"/>
    </location>
</feature>
<feature type="region of interest" description="Disordered" evidence="1">
    <location>
        <begin position="213"/>
        <end position="238"/>
    </location>
</feature>
<name>A0A5C3EKH9_9BASI</name>
<sequence>MDPAFSLADELADLHHPSFHNTNQLHFHPHHAEYAAGTSLADQYQAFGLDAELQGLHLHGNDLASELGGDGGGGSLADELDPSYSGDARGGSLGDELLQHIEKEEDDRVAYMSRNGSASDAFLSDASSPTSSSRHATLSRQSNLLNPSSPSRSSISTPTTTTSIPGDATSSTTTTTISSTLASLAQTAELDQTFSATQTFLSHLSSLSTRNTAGAVDATTATATTTTTTTGETGEEDTSRLEYAAANYLKLVSQSTAEREAQLRELRELDRKFARSLAENNSSGGVFGLSSSKSGHLYGGELHNFSPVSSSLTLPEVEEDEEESDFSTHLASSPTRSLARRHRSTTSLASDTTITDMPPSSHPLDTPLIDNTLFAPFYTSTSTLLTSLTSLHEHTQITKSTTADAARKLKTLKGLIQQWRAEMESVETSELWIASHGESEQEKEKMGVWLGEQVDWCQRRIEQVEVRARLLLTPVSLSS</sequence>
<evidence type="ECO:0000256" key="1">
    <source>
        <dbReference type="SAM" id="MobiDB-lite"/>
    </source>
</evidence>
<organism evidence="2 3">
    <name type="scientific">Ustilago trichophora</name>
    <dbReference type="NCBI Taxonomy" id="86804"/>
    <lineage>
        <taxon>Eukaryota</taxon>
        <taxon>Fungi</taxon>
        <taxon>Dikarya</taxon>
        <taxon>Basidiomycota</taxon>
        <taxon>Ustilaginomycotina</taxon>
        <taxon>Ustilaginomycetes</taxon>
        <taxon>Ustilaginales</taxon>
        <taxon>Ustilaginaceae</taxon>
        <taxon>Ustilago</taxon>
    </lineage>
</organism>
<feature type="compositionally biased region" description="Acidic residues" evidence="1">
    <location>
        <begin position="316"/>
        <end position="325"/>
    </location>
</feature>
<feature type="compositionally biased region" description="Polar residues" evidence="1">
    <location>
        <begin position="129"/>
        <end position="138"/>
    </location>
</feature>
<evidence type="ECO:0000313" key="2">
    <source>
        <dbReference type="EMBL" id="SPO31028.1"/>
    </source>
</evidence>
<accession>A0A5C3EKH9</accession>
<proteinExistence type="predicted"/>
<dbReference type="EMBL" id="OOIN01000036">
    <property type="protein sequence ID" value="SPO31028.1"/>
    <property type="molecule type" value="Genomic_DNA"/>
</dbReference>
<feature type="compositionally biased region" description="Low complexity" evidence="1">
    <location>
        <begin position="213"/>
        <end position="232"/>
    </location>
</feature>
<dbReference type="Proteomes" id="UP000324022">
    <property type="component" value="Unassembled WGS sequence"/>
</dbReference>
<dbReference type="AlphaFoldDB" id="A0A5C3EKH9"/>